<dbReference type="InterPro" id="IPR022379">
    <property type="entry name" value="11S_seedstore_CS"/>
</dbReference>
<dbReference type="PANTHER" id="PTHR31189:SF48">
    <property type="entry name" value="LEGUMIN B"/>
    <property type="match status" value="1"/>
</dbReference>
<feature type="region of interest" description="Disordered" evidence="6">
    <location>
        <begin position="132"/>
        <end position="157"/>
    </location>
</feature>
<dbReference type="PRINTS" id="PR00439">
    <property type="entry name" value="11SGLOBULIN"/>
</dbReference>
<keyword evidence="5" id="KW-0732">Signal</keyword>
<feature type="region of interest" description="Disordered" evidence="6">
    <location>
        <begin position="305"/>
        <end position="326"/>
    </location>
</feature>
<dbReference type="PANTHER" id="PTHR31189">
    <property type="entry name" value="OS03G0336100 PROTEIN-RELATED"/>
    <property type="match status" value="1"/>
</dbReference>
<keyword evidence="3 5" id="KW-0708">Seed storage protein</keyword>
<accession>A0A9R0ITR5</accession>
<dbReference type="InterPro" id="IPR014710">
    <property type="entry name" value="RmlC-like_jellyroll"/>
</dbReference>
<organism evidence="8 9">
    <name type="scientific">Spinacia oleracea</name>
    <name type="common">Spinach</name>
    <dbReference type="NCBI Taxonomy" id="3562"/>
    <lineage>
        <taxon>Eukaryota</taxon>
        <taxon>Viridiplantae</taxon>
        <taxon>Streptophyta</taxon>
        <taxon>Embryophyta</taxon>
        <taxon>Tracheophyta</taxon>
        <taxon>Spermatophyta</taxon>
        <taxon>Magnoliopsida</taxon>
        <taxon>eudicotyledons</taxon>
        <taxon>Gunneridae</taxon>
        <taxon>Pentapetalae</taxon>
        <taxon>Caryophyllales</taxon>
        <taxon>Chenopodiaceae</taxon>
        <taxon>Chenopodioideae</taxon>
        <taxon>Anserineae</taxon>
        <taxon>Spinacia</taxon>
    </lineage>
</organism>
<evidence type="ECO:0000313" key="8">
    <source>
        <dbReference type="Proteomes" id="UP000813463"/>
    </source>
</evidence>
<dbReference type="RefSeq" id="XP_021855002.2">
    <property type="nucleotide sequence ID" value="XM_021999310.2"/>
</dbReference>
<feature type="chain" id="PRO_5045008677" evidence="5">
    <location>
        <begin position="30"/>
        <end position="516"/>
    </location>
</feature>
<evidence type="ECO:0000256" key="1">
    <source>
        <dbReference type="ARBA" id="ARBA00007178"/>
    </source>
</evidence>
<dbReference type="GeneID" id="110794349"/>
<dbReference type="InterPro" id="IPR006044">
    <property type="entry name" value="11S_seedstore_pln"/>
</dbReference>
<comment type="subunit">
    <text evidence="5">Hexamer; each subunit is composed of an acidic and a basic chain derived from a single precursor and linked by a disulfide bond.</text>
</comment>
<dbReference type="SUPFAM" id="SSF51182">
    <property type="entry name" value="RmlC-like cupins"/>
    <property type="match status" value="1"/>
</dbReference>
<dbReference type="InterPro" id="IPR050253">
    <property type="entry name" value="Seed_Storage-Functional"/>
</dbReference>
<feature type="domain" description="Cupin type-1" evidence="7">
    <location>
        <begin position="39"/>
        <end position="281"/>
    </location>
</feature>
<dbReference type="Proteomes" id="UP000813463">
    <property type="component" value="Chromosome 5"/>
</dbReference>
<evidence type="ECO:0000256" key="4">
    <source>
        <dbReference type="ARBA" id="ARBA00023157"/>
    </source>
</evidence>
<dbReference type="GO" id="GO:0045735">
    <property type="term" value="F:nutrient reservoir activity"/>
    <property type="evidence" value="ECO:0007669"/>
    <property type="project" value="UniProtKB-KW"/>
</dbReference>
<keyword evidence="8" id="KW-1185">Reference proteome</keyword>
<feature type="region of interest" description="Disordered" evidence="6">
    <location>
        <begin position="215"/>
        <end position="263"/>
    </location>
</feature>
<protein>
    <submittedName>
        <fullName evidence="9">11S globulin seed storage protein Ana o 2.0101</fullName>
    </submittedName>
</protein>
<dbReference type="InterPro" id="IPR011051">
    <property type="entry name" value="RmlC_Cupin_sf"/>
</dbReference>
<comment type="similarity">
    <text evidence="1 5">Belongs to the 11S seed storage protein (globulins) family.</text>
</comment>
<dbReference type="Gene3D" id="2.60.120.10">
    <property type="entry name" value="Jelly Rolls"/>
    <property type="match status" value="2"/>
</dbReference>
<comment type="function">
    <text evidence="5">Seed storage protein.</text>
</comment>
<evidence type="ECO:0000256" key="3">
    <source>
        <dbReference type="ARBA" id="ARBA00023129"/>
    </source>
</evidence>
<proteinExistence type="inferred from homology"/>
<dbReference type="CDD" id="cd02242">
    <property type="entry name" value="cupin_11S_legumin_N"/>
    <property type="match status" value="1"/>
</dbReference>
<keyword evidence="2 5" id="KW-0758">Storage protein</keyword>
<dbReference type="InterPro" id="IPR006045">
    <property type="entry name" value="Cupin_1"/>
</dbReference>
<evidence type="ECO:0000313" key="9">
    <source>
        <dbReference type="RefSeq" id="XP_021855002.2"/>
    </source>
</evidence>
<keyword evidence="4 5" id="KW-1015">Disulfide bond</keyword>
<dbReference type="SMART" id="SM00835">
    <property type="entry name" value="Cupin_1"/>
    <property type="match status" value="2"/>
</dbReference>
<reference evidence="8" key="1">
    <citation type="journal article" date="2021" name="Nat. Commun.">
        <title>Genomic analyses provide insights into spinach domestication and the genetic basis of agronomic traits.</title>
        <authorList>
            <person name="Cai X."/>
            <person name="Sun X."/>
            <person name="Xu C."/>
            <person name="Sun H."/>
            <person name="Wang X."/>
            <person name="Ge C."/>
            <person name="Zhang Z."/>
            <person name="Wang Q."/>
            <person name="Fei Z."/>
            <person name="Jiao C."/>
            <person name="Wang Q."/>
        </authorList>
    </citation>
    <scope>NUCLEOTIDE SEQUENCE [LARGE SCALE GENOMIC DNA]</scope>
    <source>
        <strain evidence="8">cv. Varoflay</strain>
    </source>
</reference>
<sequence length="516" mass="58251">MAKCTTRVFLLSFTIAMVLLNGCMGQGRARENECQIDRLTALEPSNRIQAEGGLTEVWDCQDQQFRCSGVTVIRRTIERNGLLLPSFTSGPELIYIEQGNGISGLMIPGCPETFESLSTQEAWREGMERGMRGGRFQGQGQGQGQGRQGRFQDQHQKIRHLRQGDIFAMPAGVAHWAYNNGDEPLVAVILIDTSNHANQLDKDVPRRFYLAGNPEQEHEQQQGRHHQRREFQEQGQQQQHHQRRGGESRRGGRQSDSGNVFSGFDTRTLAQSFGVSEEIAQRLQAEQDERGNIVLVQEGLHVVKPPSRSYEEREERSRGSRSRYGSMNGLEETICSARLSENIDRPSEADVYSPEAGRLTTLNSFNLPILSFLRLSAEKGVLYRNAIMAPHYNLNAHSIIYGVRGRARIQIVNAQGNSVFDDELRQGQIVVVPQNFAVIKQATEEGFEWVSFKTCENALFQTLAGRTSAIRAMPVEVISNIYQISREQAHRLKFSRSETTLFRPENQGYQRREIAA</sequence>
<feature type="compositionally biased region" description="Basic and acidic residues" evidence="6">
    <location>
        <begin position="309"/>
        <end position="318"/>
    </location>
</feature>
<dbReference type="CDD" id="cd02243">
    <property type="entry name" value="cupin_11S_legumin_C"/>
    <property type="match status" value="1"/>
</dbReference>
<evidence type="ECO:0000256" key="6">
    <source>
        <dbReference type="SAM" id="MobiDB-lite"/>
    </source>
</evidence>
<feature type="signal peptide" evidence="5">
    <location>
        <begin position="1"/>
        <end position="29"/>
    </location>
</feature>
<feature type="domain" description="Cupin type-1" evidence="7">
    <location>
        <begin position="341"/>
        <end position="490"/>
    </location>
</feature>
<gene>
    <name evidence="9" type="primary">LOC110794349</name>
</gene>
<evidence type="ECO:0000259" key="7">
    <source>
        <dbReference type="SMART" id="SM00835"/>
    </source>
</evidence>
<dbReference type="KEGG" id="soe:110794349"/>
<feature type="compositionally biased region" description="Gly residues" evidence="6">
    <location>
        <begin position="133"/>
        <end position="147"/>
    </location>
</feature>
<evidence type="ECO:0000256" key="5">
    <source>
        <dbReference type="RuleBase" id="RU003681"/>
    </source>
</evidence>
<name>A0A9R0ITR5_SPIOL</name>
<dbReference type="AlphaFoldDB" id="A0A9R0ITR5"/>
<dbReference type="Pfam" id="PF00190">
    <property type="entry name" value="Cupin_1"/>
    <property type="match status" value="2"/>
</dbReference>
<evidence type="ECO:0000256" key="2">
    <source>
        <dbReference type="ARBA" id="ARBA00022761"/>
    </source>
</evidence>
<reference evidence="9" key="2">
    <citation type="submission" date="2025-08" db="UniProtKB">
        <authorList>
            <consortium name="RefSeq"/>
        </authorList>
    </citation>
    <scope>IDENTIFICATION</scope>
    <source>
        <tissue evidence="9">Leaf</tissue>
    </source>
</reference>
<dbReference type="PROSITE" id="PS00305">
    <property type="entry name" value="11S_SEED_STORAGE"/>
    <property type="match status" value="1"/>
</dbReference>